<comment type="caution">
    <text evidence="1">The sequence shown here is derived from an EMBL/GenBank/DDBJ whole genome shotgun (WGS) entry which is preliminary data.</text>
</comment>
<accession>A0A699W5X2</accession>
<sequence length="28" mass="3272">MGRKLLKFSKLATRDLLEAIMVPISQRR</sequence>
<dbReference type="AlphaFoldDB" id="A0A699W5X2"/>
<organism evidence="1">
    <name type="scientific">Tanacetum cinerariifolium</name>
    <name type="common">Dalmatian daisy</name>
    <name type="synonym">Chrysanthemum cinerariifolium</name>
    <dbReference type="NCBI Taxonomy" id="118510"/>
    <lineage>
        <taxon>Eukaryota</taxon>
        <taxon>Viridiplantae</taxon>
        <taxon>Streptophyta</taxon>
        <taxon>Embryophyta</taxon>
        <taxon>Tracheophyta</taxon>
        <taxon>Spermatophyta</taxon>
        <taxon>Magnoliopsida</taxon>
        <taxon>eudicotyledons</taxon>
        <taxon>Gunneridae</taxon>
        <taxon>Pentapetalae</taxon>
        <taxon>asterids</taxon>
        <taxon>campanulids</taxon>
        <taxon>Asterales</taxon>
        <taxon>Asteraceae</taxon>
        <taxon>Asteroideae</taxon>
        <taxon>Anthemideae</taxon>
        <taxon>Anthemidinae</taxon>
        <taxon>Tanacetum</taxon>
    </lineage>
</organism>
<proteinExistence type="predicted"/>
<reference evidence="1" key="1">
    <citation type="journal article" date="2019" name="Sci. Rep.">
        <title>Draft genome of Tanacetum cinerariifolium, the natural source of mosquito coil.</title>
        <authorList>
            <person name="Yamashiro T."/>
            <person name="Shiraishi A."/>
            <person name="Satake H."/>
            <person name="Nakayama K."/>
        </authorList>
    </citation>
    <scope>NUCLEOTIDE SEQUENCE</scope>
</reference>
<feature type="non-terminal residue" evidence="1">
    <location>
        <position position="28"/>
    </location>
</feature>
<evidence type="ECO:0000313" key="1">
    <source>
        <dbReference type="EMBL" id="GFD43325.1"/>
    </source>
</evidence>
<name>A0A699W5X2_TANCI</name>
<protein>
    <submittedName>
        <fullName evidence="1">Uncharacterized protein</fullName>
    </submittedName>
</protein>
<gene>
    <name evidence="1" type="ORF">Tci_915294</name>
</gene>
<dbReference type="EMBL" id="BKCJ011594986">
    <property type="protein sequence ID" value="GFD43325.1"/>
    <property type="molecule type" value="Genomic_DNA"/>
</dbReference>